<protein>
    <recommendedName>
        <fullName evidence="2">Peroxisomal membrane protein PEX14-like KPWE domain-containing protein</fullName>
    </recommendedName>
</protein>
<comment type="caution">
    <text evidence="3">The sequence shown here is derived from an EMBL/GenBank/DDBJ whole genome shotgun (WGS) entry which is preliminary data.</text>
</comment>
<reference evidence="3" key="1">
    <citation type="submission" date="2021-03" db="EMBL/GenBank/DDBJ databases">
        <title>Draft genome sequence of rust myrtle Austropuccinia psidii MF-1, a brazilian biotype.</title>
        <authorList>
            <person name="Quecine M.C."/>
            <person name="Pachon D.M.R."/>
            <person name="Bonatelli M.L."/>
            <person name="Correr F.H."/>
            <person name="Franceschini L.M."/>
            <person name="Leite T.F."/>
            <person name="Margarido G.R.A."/>
            <person name="Almeida C.A."/>
            <person name="Ferrarezi J.A."/>
            <person name="Labate C.A."/>
        </authorList>
    </citation>
    <scope>NUCLEOTIDE SEQUENCE</scope>
    <source>
        <strain evidence="3">MF-1</strain>
    </source>
</reference>
<dbReference type="InterPro" id="IPR040554">
    <property type="entry name" value="KPWE_PEX14_dom"/>
</dbReference>
<feature type="compositionally biased region" description="Polar residues" evidence="1">
    <location>
        <begin position="205"/>
        <end position="219"/>
    </location>
</feature>
<evidence type="ECO:0000256" key="1">
    <source>
        <dbReference type="SAM" id="MobiDB-lite"/>
    </source>
</evidence>
<dbReference type="EMBL" id="AVOT02005144">
    <property type="protein sequence ID" value="MBW0478328.1"/>
    <property type="molecule type" value="Genomic_DNA"/>
</dbReference>
<dbReference type="OrthoDB" id="2506466at2759"/>
<organism evidence="3 4">
    <name type="scientific">Austropuccinia psidii MF-1</name>
    <dbReference type="NCBI Taxonomy" id="1389203"/>
    <lineage>
        <taxon>Eukaryota</taxon>
        <taxon>Fungi</taxon>
        <taxon>Dikarya</taxon>
        <taxon>Basidiomycota</taxon>
        <taxon>Pucciniomycotina</taxon>
        <taxon>Pucciniomycetes</taxon>
        <taxon>Pucciniales</taxon>
        <taxon>Sphaerophragmiaceae</taxon>
        <taxon>Austropuccinia</taxon>
    </lineage>
</organism>
<dbReference type="AlphaFoldDB" id="A0A9Q3GSB9"/>
<feature type="region of interest" description="Disordered" evidence="1">
    <location>
        <begin position="205"/>
        <end position="249"/>
    </location>
</feature>
<feature type="domain" description="Peroxisomal membrane protein PEX14-like KPWE" evidence="2">
    <location>
        <begin position="188"/>
        <end position="248"/>
    </location>
</feature>
<evidence type="ECO:0000259" key="2">
    <source>
        <dbReference type="Pfam" id="PF17733"/>
    </source>
</evidence>
<dbReference type="PANTHER" id="PTHR36855:SF1">
    <property type="entry name" value="PEROXISOME MEMBRANE ANCHOR PROTEIN PEX14P N-TERMINAL DOMAIN-CONTAINING PROTEIN"/>
    <property type="match status" value="1"/>
</dbReference>
<proteinExistence type="predicted"/>
<evidence type="ECO:0000313" key="3">
    <source>
        <dbReference type="EMBL" id="MBW0478328.1"/>
    </source>
</evidence>
<dbReference type="Pfam" id="PF17733">
    <property type="entry name" value="KPWE_dom"/>
    <property type="match status" value="1"/>
</dbReference>
<feature type="region of interest" description="Disordered" evidence="1">
    <location>
        <begin position="116"/>
        <end position="146"/>
    </location>
</feature>
<name>A0A9Q3GSB9_9BASI</name>
<evidence type="ECO:0000313" key="4">
    <source>
        <dbReference type="Proteomes" id="UP000765509"/>
    </source>
</evidence>
<dbReference type="PANTHER" id="PTHR36855">
    <property type="entry name" value="CHROMOSOME 10, WHOLE GENOME SHOTGUN SEQUENCE"/>
    <property type="match status" value="1"/>
</dbReference>
<keyword evidence="4" id="KW-1185">Reference proteome</keyword>
<gene>
    <name evidence="3" type="ORF">O181_018043</name>
</gene>
<accession>A0A9Q3GSB9</accession>
<sequence>MMLEAFGGHCPSLAVMICFVGCTSPHGGDAADALAAQAAKEGAEYAAIDVLTRFQLEPHNFRVKSKMASSDKEIFLAGLENIILSYEQSLNRKLNSSEIVDLTVKAEKFFRLNHQQHREQEPSETGQASQAGHGKSGQTEKQEKDESLHLIDQAPNDVSRQTENDAFKMDDAQSNTKEESEKLASAPPYPQSFAQLVDLIQSGQPIDQASLPEGSTNIRSIPDLINPDPPSQAMLALQNGAGKKPWEKS</sequence>
<dbReference type="Proteomes" id="UP000765509">
    <property type="component" value="Unassembled WGS sequence"/>
</dbReference>